<gene>
    <name evidence="1" type="ORF">L9F63_012983</name>
</gene>
<dbReference type="AlphaFoldDB" id="A0AAD8EML9"/>
<dbReference type="Proteomes" id="UP001233999">
    <property type="component" value="Unassembled WGS sequence"/>
</dbReference>
<accession>A0AAD8EML9</accession>
<evidence type="ECO:0000313" key="2">
    <source>
        <dbReference type="Proteomes" id="UP001233999"/>
    </source>
</evidence>
<name>A0AAD8EML9_DIPPU</name>
<feature type="non-terminal residue" evidence="1">
    <location>
        <position position="61"/>
    </location>
</feature>
<reference evidence="1" key="2">
    <citation type="submission" date="2023-05" db="EMBL/GenBank/DDBJ databases">
        <authorList>
            <person name="Fouks B."/>
        </authorList>
    </citation>
    <scope>NUCLEOTIDE SEQUENCE</scope>
    <source>
        <strain evidence="1">Stay&amp;Tobe</strain>
        <tissue evidence="1">Testes</tissue>
    </source>
</reference>
<dbReference type="EMBL" id="JASPKZ010002311">
    <property type="protein sequence ID" value="KAJ9595828.1"/>
    <property type="molecule type" value="Genomic_DNA"/>
</dbReference>
<organism evidence="1 2">
    <name type="scientific">Diploptera punctata</name>
    <name type="common">Pacific beetle cockroach</name>
    <dbReference type="NCBI Taxonomy" id="6984"/>
    <lineage>
        <taxon>Eukaryota</taxon>
        <taxon>Metazoa</taxon>
        <taxon>Ecdysozoa</taxon>
        <taxon>Arthropoda</taxon>
        <taxon>Hexapoda</taxon>
        <taxon>Insecta</taxon>
        <taxon>Pterygota</taxon>
        <taxon>Neoptera</taxon>
        <taxon>Polyneoptera</taxon>
        <taxon>Dictyoptera</taxon>
        <taxon>Blattodea</taxon>
        <taxon>Blaberoidea</taxon>
        <taxon>Blaberidae</taxon>
        <taxon>Diplopterinae</taxon>
        <taxon>Diploptera</taxon>
    </lineage>
</organism>
<sequence>GDTPAIFRLSRCLYSMKCCIIYRINNFVLRHPASTNFTEDIATVHTIIPIHATHVPETAME</sequence>
<comment type="caution">
    <text evidence="1">The sequence shown here is derived from an EMBL/GenBank/DDBJ whole genome shotgun (WGS) entry which is preliminary data.</text>
</comment>
<keyword evidence="2" id="KW-1185">Reference proteome</keyword>
<proteinExistence type="predicted"/>
<reference evidence="1" key="1">
    <citation type="journal article" date="2023" name="IScience">
        <title>Live-bearing cockroach genome reveals convergent evolutionary mechanisms linked to viviparity in insects and beyond.</title>
        <authorList>
            <person name="Fouks B."/>
            <person name="Harrison M.C."/>
            <person name="Mikhailova A.A."/>
            <person name="Marchal E."/>
            <person name="English S."/>
            <person name="Carruthers M."/>
            <person name="Jennings E.C."/>
            <person name="Chiamaka E.L."/>
            <person name="Frigard R.A."/>
            <person name="Pippel M."/>
            <person name="Attardo G.M."/>
            <person name="Benoit J.B."/>
            <person name="Bornberg-Bauer E."/>
            <person name="Tobe S.S."/>
        </authorList>
    </citation>
    <scope>NUCLEOTIDE SEQUENCE</scope>
    <source>
        <strain evidence="1">Stay&amp;Tobe</strain>
    </source>
</reference>
<evidence type="ECO:0000313" key="1">
    <source>
        <dbReference type="EMBL" id="KAJ9595828.1"/>
    </source>
</evidence>
<feature type="non-terminal residue" evidence="1">
    <location>
        <position position="1"/>
    </location>
</feature>
<protein>
    <submittedName>
        <fullName evidence="1">Uncharacterized protein</fullName>
    </submittedName>
</protein>